<evidence type="ECO:0000256" key="3">
    <source>
        <dbReference type="ARBA" id="ARBA00022691"/>
    </source>
</evidence>
<dbReference type="OrthoDB" id="1606438at2759"/>
<keyword evidence="2" id="KW-0808">Transferase</keyword>
<evidence type="ECO:0000259" key="4">
    <source>
        <dbReference type="Pfam" id="PF00891"/>
    </source>
</evidence>
<dbReference type="Gene3D" id="1.10.10.10">
    <property type="entry name" value="Winged helix-like DNA-binding domain superfamily/Winged helix DNA-binding domain"/>
    <property type="match status" value="1"/>
</dbReference>
<dbReference type="Pfam" id="PF00891">
    <property type="entry name" value="Methyltransf_2"/>
    <property type="match status" value="1"/>
</dbReference>
<reference evidence="6" key="1">
    <citation type="submission" date="2020-11" db="EMBL/GenBank/DDBJ databases">
        <authorList>
            <consortium name="DOE Joint Genome Institute"/>
            <person name="Ahrendt S."/>
            <person name="Riley R."/>
            <person name="Andreopoulos W."/>
            <person name="Labutti K."/>
            <person name="Pangilinan J."/>
            <person name="Ruiz-Duenas F.J."/>
            <person name="Barrasa J.M."/>
            <person name="Sanchez-Garcia M."/>
            <person name="Camarero S."/>
            <person name="Miyauchi S."/>
            <person name="Serrano A."/>
            <person name="Linde D."/>
            <person name="Babiker R."/>
            <person name="Drula E."/>
            <person name="Ayuso-Fernandez I."/>
            <person name="Pacheco R."/>
            <person name="Padilla G."/>
            <person name="Ferreira P."/>
            <person name="Barriuso J."/>
            <person name="Kellner H."/>
            <person name="Castanera R."/>
            <person name="Alfaro M."/>
            <person name="Ramirez L."/>
            <person name="Pisabarro A.G."/>
            <person name="Kuo A."/>
            <person name="Tritt A."/>
            <person name="Lipzen A."/>
            <person name="He G."/>
            <person name="Yan M."/>
            <person name="Ng V."/>
            <person name="Cullen D."/>
            <person name="Martin F."/>
            <person name="Rosso M.-N."/>
            <person name="Henrissat B."/>
            <person name="Hibbett D."/>
            <person name="Martinez A.T."/>
            <person name="Grigoriev I.V."/>
        </authorList>
    </citation>
    <scope>NUCLEOTIDE SEQUENCE</scope>
    <source>
        <strain evidence="6">CBS 247.69</strain>
    </source>
</reference>
<dbReference type="InterPro" id="IPR036390">
    <property type="entry name" value="WH_DNA-bd_sf"/>
</dbReference>
<dbReference type="InterPro" id="IPR029063">
    <property type="entry name" value="SAM-dependent_MTases_sf"/>
</dbReference>
<evidence type="ECO:0000313" key="6">
    <source>
        <dbReference type="EMBL" id="KAF9458941.1"/>
    </source>
</evidence>
<name>A0A9P5Y092_9AGAR</name>
<proteinExistence type="predicted"/>
<dbReference type="GO" id="GO:0008171">
    <property type="term" value="F:O-methyltransferase activity"/>
    <property type="evidence" value="ECO:0007669"/>
    <property type="project" value="InterPro"/>
</dbReference>
<dbReference type="SUPFAM" id="SSF53335">
    <property type="entry name" value="S-adenosyl-L-methionine-dependent methyltransferases"/>
    <property type="match status" value="1"/>
</dbReference>
<dbReference type="AlphaFoldDB" id="A0A9P5Y092"/>
<comment type="caution">
    <text evidence="6">The sequence shown here is derived from an EMBL/GenBank/DDBJ whole genome shotgun (WGS) entry which is preliminary data.</text>
</comment>
<gene>
    <name evidence="6" type="ORF">BDZ94DRAFT_1070556</name>
</gene>
<evidence type="ECO:0000256" key="1">
    <source>
        <dbReference type="ARBA" id="ARBA00022603"/>
    </source>
</evidence>
<dbReference type="EMBL" id="MU150327">
    <property type="protein sequence ID" value="KAF9458941.1"/>
    <property type="molecule type" value="Genomic_DNA"/>
</dbReference>
<dbReference type="InterPro" id="IPR012967">
    <property type="entry name" value="COMT_dimerisation"/>
</dbReference>
<dbReference type="Pfam" id="PF08100">
    <property type="entry name" value="Dimerisation"/>
    <property type="match status" value="1"/>
</dbReference>
<keyword evidence="3" id="KW-0949">S-adenosyl-L-methionine</keyword>
<keyword evidence="7" id="KW-1185">Reference proteome</keyword>
<protein>
    <submittedName>
        <fullName evidence="6">S-adenosyl-L-methionine-dependent methyltransferase</fullName>
    </submittedName>
</protein>
<dbReference type="SUPFAM" id="SSF46785">
    <property type="entry name" value="Winged helix' DNA-binding domain"/>
    <property type="match status" value="1"/>
</dbReference>
<dbReference type="PROSITE" id="PS51683">
    <property type="entry name" value="SAM_OMT_II"/>
    <property type="match status" value="1"/>
</dbReference>
<keyword evidence="1 6" id="KW-0489">Methyltransferase</keyword>
<dbReference type="InterPro" id="IPR016461">
    <property type="entry name" value="COMT-like"/>
</dbReference>
<dbReference type="Gene3D" id="3.40.50.150">
    <property type="entry name" value="Vaccinia Virus protein VP39"/>
    <property type="match status" value="1"/>
</dbReference>
<dbReference type="GO" id="GO:0032259">
    <property type="term" value="P:methylation"/>
    <property type="evidence" value="ECO:0007669"/>
    <property type="project" value="UniProtKB-KW"/>
</dbReference>
<feature type="domain" description="O-methyltransferase dimerisation" evidence="5">
    <location>
        <begin position="88"/>
        <end position="160"/>
    </location>
</feature>
<dbReference type="InterPro" id="IPR036388">
    <property type="entry name" value="WH-like_DNA-bd_sf"/>
</dbReference>
<evidence type="ECO:0000256" key="2">
    <source>
        <dbReference type="ARBA" id="ARBA00022679"/>
    </source>
</evidence>
<dbReference type="PANTHER" id="PTHR43712:SF2">
    <property type="entry name" value="O-METHYLTRANSFERASE CICE"/>
    <property type="match status" value="1"/>
</dbReference>
<sequence>MMDAPHGQISALVSLIANAAKVIEAQYATSCKPVVPSLDDTTPHPFDSDVSPLALKTAIQTLEGACAQLCATVARPGDTILNKCMNIYEPACFEVVLTSNIPDILQETPCGMSILDLGKKTGIDPAKLGRILRYLATKHIFREVTPDVFANNRLSMELLSSNPLSSLAMHFADENNKSAATLTETLSDPDWGHSCAPEHTAFNKWSKYPASLFSWYEGATPEGAKQGARFGVGMLGWGKSVEASSVITGFPWESLGENATVCDVGGGIGTMTMQLAKAHSNLLLKLQDLPERIEQAQNEVWPQECPEAIRDQRIEFKAMNFLTESPIKGCDVYYLKNIIHDWPDNKVVDILRNVRGAMKPCSRVLIHEYVLQRADRVTEGDSPFEQAPEPLLPNYGVGRIRQYALDLDMMVMLNSQERRLEEFVALGEEAGLVFVKLWNFGEMSAAEFRLVRDE</sequence>
<dbReference type="PANTHER" id="PTHR43712">
    <property type="entry name" value="PUTATIVE (AFU_ORTHOLOGUE AFUA_4G14580)-RELATED"/>
    <property type="match status" value="1"/>
</dbReference>
<dbReference type="Proteomes" id="UP000807353">
    <property type="component" value="Unassembled WGS sequence"/>
</dbReference>
<evidence type="ECO:0000313" key="7">
    <source>
        <dbReference type="Proteomes" id="UP000807353"/>
    </source>
</evidence>
<dbReference type="InterPro" id="IPR001077">
    <property type="entry name" value="COMT_C"/>
</dbReference>
<evidence type="ECO:0000259" key="5">
    <source>
        <dbReference type="Pfam" id="PF08100"/>
    </source>
</evidence>
<organism evidence="6 7">
    <name type="scientific">Collybia nuda</name>
    <dbReference type="NCBI Taxonomy" id="64659"/>
    <lineage>
        <taxon>Eukaryota</taxon>
        <taxon>Fungi</taxon>
        <taxon>Dikarya</taxon>
        <taxon>Basidiomycota</taxon>
        <taxon>Agaricomycotina</taxon>
        <taxon>Agaricomycetes</taxon>
        <taxon>Agaricomycetidae</taxon>
        <taxon>Agaricales</taxon>
        <taxon>Tricholomatineae</taxon>
        <taxon>Clitocybaceae</taxon>
        <taxon>Collybia</taxon>
    </lineage>
</organism>
<accession>A0A9P5Y092</accession>
<feature type="domain" description="O-methyltransferase C-terminal" evidence="4">
    <location>
        <begin position="240"/>
        <end position="375"/>
    </location>
</feature>